<dbReference type="CDD" id="cd23934">
    <property type="entry name" value="AGPR_1_C"/>
    <property type="match status" value="1"/>
</dbReference>
<dbReference type="SUPFAM" id="SSF51735">
    <property type="entry name" value="NAD(P)-binding Rossmann-fold domains"/>
    <property type="match status" value="1"/>
</dbReference>
<dbReference type="GO" id="GO:0006526">
    <property type="term" value="P:L-arginine biosynthetic process"/>
    <property type="evidence" value="ECO:0007669"/>
    <property type="project" value="UniProtKB-UniRule"/>
</dbReference>
<comment type="similarity">
    <text evidence="7">Belongs to the NAGSA dehydrogenase family. Type 1 subfamily.</text>
</comment>
<dbReference type="AlphaFoldDB" id="A0A1F6F3Z4"/>
<evidence type="ECO:0000256" key="2">
    <source>
        <dbReference type="ARBA" id="ARBA00022571"/>
    </source>
</evidence>
<dbReference type="CDD" id="cd17895">
    <property type="entry name" value="AGPR_1_N"/>
    <property type="match status" value="1"/>
</dbReference>
<dbReference type="InterPro" id="IPR000706">
    <property type="entry name" value="AGPR_type-1"/>
</dbReference>
<dbReference type="InterPro" id="IPR000534">
    <property type="entry name" value="Semialdehyde_DH_NAD-bd"/>
</dbReference>
<comment type="subcellular location">
    <subcellularLocation>
        <location evidence="7">Cytoplasm</location>
    </subcellularLocation>
</comment>
<dbReference type="Proteomes" id="UP000177372">
    <property type="component" value="Unassembled WGS sequence"/>
</dbReference>
<dbReference type="STRING" id="1798512.A3A39_01390"/>
<keyword evidence="4 7" id="KW-0521">NADP</keyword>
<feature type="active site" evidence="7 8">
    <location>
        <position position="152"/>
    </location>
</feature>
<gene>
    <name evidence="7" type="primary">argC</name>
    <name evidence="10" type="ORF">A3A39_01390</name>
</gene>
<evidence type="ECO:0000256" key="6">
    <source>
        <dbReference type="ARBA" id="ARBA00050557"/>
    </source>
</evidence>
<dbReference type="UniPathway" id="UPA00068">
    <property type="reaction ID" value="UER00108"/>
</dbReference>
<comment type="function">
    <text evidence="7">Catalyzes the NADPH-dependent reduction of N-acetyl-5-glutamyl phosphate to yield N-acetyl-L-glutamate 5-semialdehyde.</text>
</comment>
<reference evidence="10 11" key="1">
    <citation type="journal article" date="2016" name="Nat. Commun.">
        <title>Thousands of microbial genomes shed light on interconnected biogeochemical processes in an aquifer system.</title>
        <authorList>
            <person name="Anantharaman K."/>
            <person name="Brown C.T."/>
            <person name="Hug L.A."/>
            <person name="Sharon I."/>
            <person name="Castelle C.J."/>
            <person name="Probst A.J."/>
            <person name="Thomas B.C."/>
            <person name="Singh A."/>
            <person name="Wilkins M.J."/>
            <person name="Karaoz U."/>
            <person name="Brodie E.L."/>
            <person name="Williams K.H."/>
            <person name="Hubbard S.S."/>
            <person name="Banfield J.F."/>
        </authorList>
    </citation>
    <scope>NUCLEOTIDE SEQUENCE [LARGE SCALE GENOMIC DNA]</scope>
</reference>
<dbReference type="Pfam" id="PF01118">
    <property type="entry name" value="Semialdhyde_dh"/>
    <property type="match status" value="1"/>
</dbReference>
<evidence type="ECO:0000256" key="5">
    <source>
        <dbReference type="ARBA" id="ARBA00023002"/>
    </source>
</evidence>
<dbReference type="GO" id="GO:0051287">
    <property type="term" value="F:NAD binding"/>
    <property type="evidence" value="ECO:0007669"/>
    <property type="project" value="InterPro"/>
</dbReference>
<evidence type="ECO:0000256" key="1">
    <source>
        <dbReference type="ARBA" id="ARBA00004862"/>
    </source>
</evidence>
<evidence type="ECO:0000313" key="11">
    <source>
        <dbReference type="Proteomes" id="UP000177372"/>
    </source>
</evidence>
<dbReference type="GO" id="GO:0070401">
    <property type="term" value="F:NADP+ binding"/>
    <property type="evidence" value="ECO:0007669"/>
    <property type="project" value="InterPro"/>
</dbReference>
<dbReference type="PROSITE" id="PS01224">
    <property type="entry name" value="ARGC"/>
    <property type="match status" value="1"/>
</dbReference>
<feature type="domain" description="Semialdehyde dehydrogenase NAD-binding" evidence="9">
    <location>
        <begin position="5"/>
        <end position="144"/>
    </location>
</feature>
<dbReference type="InterPro" id="IPR023013">
    <property type="entry name" value="AGPR_AS"/>
</dbReference>
<dbReference type="SUPFAM" id="SSF55347">
    <property type="entry name" value="Glyceraldehyde-3-phosphate dehydrogenase-like, C-terminal domain"/>
    <property type="match status" value="1"/>
</dbReference>
<dbReference type="GO" id="GO:0005737">
    <property type="term" value="C:cytoplasm"/>
    <property type="evidence" value="ECO:0007669"/>
    <property type="project" value="UniProtKB-SubCell"/>
</dbReference>
<dbReference type="InterPro" id="IPR036291">
    <property type="entry name" value="NAD(P)-bd_dom_sf"/>
</dbReference>
<dbReference type="InterPro" id="IPR058924">
    <property type="entry name" value="AGPR_dimerisation_dom"/>
</dbReference>
<dbReference type="GO" id="GO:0003942">
    <property type="term" value="F:N-acetyl-gamma-glutamyl-phosphate reductase activity"/>
    <property type="evidence" value="ECO:0007669"/>
    <property type="project" value="UniProtKB-UniRule"/>
</dbReference>
<organism evidence="10 11">
    <name type="scientific">Candidatus Kaiserbacteria bacterium RIFCSPLOWO2_01_FULL_54_13</name>
    <dbReference type="NCBI Taxonomy" id="1798512"/>
    <lineage>
        <taxon>Bacteria</taxon>
        <taxon>Candidatus Kaiseribacteriota</taxon>
    </lineage>
</organism>
<keyword evidence="5 7" id="KW-0560">Oxidoreductase</keyword>
<dbReference type="PANTHER" id="PTHR32338:SF10">
    <property type="entry name" value="N-ACETYL-GAMMA-GLUTAMYL-PHOSPHATE REDUCTASE, CHLOROPLASTIC-RELATED"/>
    <property type="match status" value="1"/>
</dbReference>
<protein>
    <recommendedName>
        <fullName evidence="7">N-acetyl-gamma-glutamyl-phosphate reductase</fullName>
        <shortName evidence="7">AGPR</shortName>
        <ecNumber evidence="7">1.2.1.38</ecNumber>
    </recommendedName>
    <alternativeName>
        <fullName evidence="7">N-acetyl-glutamate semialdehyde dehydrogenase</fullName>
        <shortName evidence="7">NAGSA dehydrogenase</shortName>
    </alternativeName>
</protein>
<proteinExistence type="inferred from homology"/>
<evidence type="ECO:0000256" key="7">
    <source>
        <dbReference type="HAMAP-Rule" id="MF_00150"/>
    </source>
</evidence>
<keyword evidence="7" id="KW-0963">Cytoplasm</keyword>
<dbReference type="SMART" id="SM00859">
    <property type="entry name" value="Semialdhyde_dh"/>
    <property type="match status" value="1"/>
</dbReference>
<comment type="caution">
    <text evidence="10">The sequence shown here is derived from an EMBL/GenBank/DDBJ whole genome shotgun (WGS) entry which is preliminary data.</text>
</comment>
<dbReference type="EMBL" id="MFLZ01000004">
    <property type="protein sequence ID" value="OGG80586.1"/>
    <property type="molecule type" value="Genomic_DNA"/>
</dbReference>
<evidence type="ECO:0000259" key="9">
    <source>
        <dbReference type="SMART" id="SM00859"/>
    </source>
</evidence>
<sequence length="346" mass="37670">MKQIKIGVVGATGYTGEELIRILAGHPQVELTYVSGKEDRSEKIQDIFPYLEGKVDLACKAFSAEEAIEKTDLVFLSLPHTVSMQYVPLFLKAGKKVIDVSADYRLKDPAVYEKFYKAPHADTANLEQAVYGIPEIHRVEIKSAELVANPGCYPTGAILGLLPGLNPPTGGGVFAPDTIQIDAKSGVTGAGRKAVKELSFSEVNESLKAYKLFEHQHVPEIDQELSNAAGENVNVVFVPHLIPINRGILSTIYVKLSKTIDTERLLKIYAEFYKGEPFVHVYEAGRLPEVRHVANTNLCHIGLKVNTDKALAVIVVAIDNLGKGAAGQAVQNMNVMCGFEETTALL</sequence>
<evidence type="ECO:0000256" key="8">
    <source>
        <dbReference type="PROSITE-ProRule" id="PRU10010"/>
    </source>
</evidence>
<comment type="pathway">
    <text evidence="1 7">Amino-acid biosynthesis; L-arginine biosynthesis; N(2)-acetyl-L-ornithine from L-glutamate: step 3/4.</text>
</comment>
<dbReference type="FunFam" id="3.30.360.10:FF:000014">
    <property type="entry name" value="N-acetyl-gamma-glutamyl-phosphate reductase"/>
    <property type="match status" value="1"/>
</dbReference>
<keyword evidence="2 7" id="KW-0055">Arginine biosynthesis</keyword>
<dbReference type="Pfam" id="PF22698">
    <property type="entry name" value="Semialdhyde_dhC_1"/>
    <property type="match status" value="1"/>
</dbReference>
<evidence type="ECO:0000256" key="3">
    <source>
        <dbReference type="ARBA" id="ARBA00022605"/>
    </source>
</evidence>
<keyword evidence="3 7" id="KW-0028">Amino-acid biosynthesis</keyword>
<dbReference type="HAMAP" id="MF_00150">
    <property type="entry name" value="ArgC_type1"/>
    <property type="match status" value="1"/>
</dbReference>
<dbReference type="Gene3D" id="3.40.50.720">
    <property type="entry name" value="NAD(P)-binding Rossmann-like Domain"/>
    <property type="match status" value="1"/>
</dbReference>
<dbReference type="Gene3D" id="3.30.360.10">
    <property type="entry name" value="Dihydrodipicolinate Reductase, domain 2"/>
    <property type="match status" value="1"/>
</dbReference>
<evidence type="ECO:0000313" key="10">
    <source>
        <dbReference type="EMBL" id="OGG80586.1"/>
    </source>
</evidence>
<accession>A0A1F6F3Z4</accession>
<comment type="catalytic activity">
    <reaction evidence="6 7">
        <text>N-acetyl-L-glutamate 5-semialdehyde + phosphate + NADP(+) = N-acetyl-L-glutamyl 5-phosphate + NADPH + H(+)</text>
        <dbReference type="Rhea" id="RHEA:21588"/>
        <dbReference type="ChEBI" id="CHEBI:15378"/>
        <dbReference type="ChEBI" id="CHEBI:29123"/>
        <dbReference type="ChEBI" id="CHEBI:43474"/>
        <dbReference type="ChEBI" id="CHEBI:57783"/>
        <dbReference type="ChEBI" id="CHEBI:57936"/>
        <dbReference type="ChEBI" id="CHEBI:58349"/>
        <dbReference type="EC" id="1.2.1.38"/>
    </reaction>
</comment>
<evidence type="ECO:0000256" key="4">
    <source>
        <dbReference type="ARBA" id="ARBA00022857"/>
    </source>
</evidence>
<dbReference type="InterPro" id="IPR050085">
    <property type="entry name" value="AGPR"/>
</dbReference>
<dbReference type="NCBIfam" id="TIGR01850">
    <property type="entry name" value="argC"/>
    <property type="match status" value="1"/>
</dbReference>
<dbReference type="EC" id="1.2.1.38" evidence="7"/>
<name>A0A1F6F3Z4_9BACT</name>
<dbReference type="PANTHER" id="PTHR32338">
    <property type="entry name" value="N-ACETYL-GAMMA-GLUTAMYL-PHOSPHATE REDUCTASE, CHLOROPLASTIC-RELATED-RELATED"/>
    <property type="match status" value="1"/>
</dbReference>